<dbReference type="Proteomes" id="UP000479132">
    <property type="component" value="Unassembled WGS sequence"/>
</dbReference>
<organism evidence="1 2">
    <name type="scientific">Fodinibius halophilus</name>
    <dbReference type="NCBI Taxonomy" id="1736908"/>
    <lineage>
        <taxon>Bacteria</taxon>
        <taxon>Pseudomonadati</taxon>
        <taxon>Balneolota</taxon>
        <taxon>Balneolia</taxon>
        <taxon>Balneolales</taxon>
        <taxon>Balneolaceae</taxon>
        <taxon>Fodinibius</taxon>
    </lineage>
</organism>
<proteinExistence type="predicted"/>
<dbReference type="AlphaFoldDB" id="A0A6M1T1Q7"/>
<dbReference type="InterPro" id="IPR021314">
    <property type="entry name" value="DUF2911"/>
</dbReference>
<evidence type="ECO:0000313" key="2">
    <source>
        <dbReference type="Proteomes" id="UP000479132"/>
    </source>
</evidence>
<dbReference type="EMBL" id="JAALLS010000002">
    <property type="protein sequence ID" value="NGP87125.1"/>
    <property type="molecule type" value="Genomic_DNA"/>
</dbReference>
<keyword evidence="2" id="KW-1185">Reference proteome</keyword>
<dbReference type="RefSeq" id="WP_165265601.1">
    <property type="nucleotide sequence ID" value="NZ_JAALLS010000002.1"/>
</dbReference>
<name>A0A6M1T1Q7_9BACT</name>
<sequence>MSSFNFITAICLSCITFITAVGCQQDKPKKPEEPNPVRRKSPTAIARALHPETNTYIKITYGQPSKRGRDIFGNIVAYNEVWRTGANETTEITTTEDIRIGGKELEAGTYSFFTIPRKDSAWTIIINSLVGQWGAFDYNKTYDVLRVEGNSRIKDKSTEIFTLQFSDIKDDSTNIVMEWDHTVVKVPITFIEKDSTSP</sequence>
<accession>A0A6M1T1Q7</accession>
<dbReference type="Pfam" id="PF11138">
    <property type="entry name" value="DUF2911"/>
    <property type="match status" value="1"/>
</dbReference>
<gene>
    <name evidence="1" type="ORF">G3569_02060</name>
</gene>
<protein>
    <submittedName>
        <fullName evidence="1">DUF2911 domain-containing protein</fullName>
    </submittedName>
</protein>
<comment type="caution">
    <text evidence="1">The sequence shown here is derived from an EMBL/GenBank/DDBJ whole genome shotgun (WGS) entry which is preliminary data.</text>
</comment>
<reference evidence="1 2" key="1">
    <citation type="submission" date="2020-02" db="EMBL/GenBank/DDBJ databases">
        <title>Aliifodinibius halophilus 2W32, complete genome.</title>
        <authorList>
            <person name="Li Y."/>
            <person name="Wu S."/>
        </authorList>
    </citation>
    <scope>NUCLEOTIDE SEQUENCE [LARGE SCALE GENOMIC DNA]</scope>
    <source>
        <strain evidence="1 2">2W32</strain>
    </source>
</reference>
<evidence type="ECO:0000313" key="1">
    <source>
        <dbReference type="EMBL" id="NGP87125.1"/>
    </source>
</evidence>